<evidence type="ECO:0000313" key="5">
    <source>
        <dbReference type="EMBL" id="BCB83753.1"/>
    </source>
</evidence>
<keyword evidence="6" id="KW-1185">Reference proteome</keyword>
<reference evidence="5 6" key="1">
    <citation type="submission" date="2020-03" db="EMBL/GenBank/DDBJ databases">
        <title>Whole genome shotgun sequence of Phytohabitans suffuscus NBRC 105367.</title>
        <authorList>
            <person name="Komaki H."/>
            <person name="Tamura T."/>
        </authorList>
    </citation>
    <scope>NUCLEOTIDE SEQUENCE [LARGE SCALE GENOMIC DNA]</scope>
    <source>
        <strain evidence="5 6">NBRC 105367</strain>
    </source>
</reference>
<feature type="chain" id="PRO_5039478706" description="Leucine-binding protein domain-containing protein" evidence="3">
    <location>
        <begin position="25"/>
        <end position="401"/>
    </location>
</feature>
<dbReference type="InterPro" id="IPR028082">
    <property type="entry name" value="Peripla_BP_I"/>
</dbReference>
<name>A0A6F8YCJ5_9ACTN</name>
<dbReference type="InterPro" id="IPR051010">
    <property type="entry name" value="BCAA_transport"/>
</dbReference>
<reference evidence="5 6" key="2">
    <citation type="submission" date="2020-03" db="EMBL/GenBank/DDBJ databases">
        <authorList>
            <person name="Ichikawa N."/>
            <person name="Kimura A."/>
            <person name="Kitahashi Y."/>
            <person name="Uohara A."/>
        </authorList>
    </citation>
    <scope>NUCLEOTIDE SEQUENCE [LARGE SCALE GENOMIC DNA]</scope>
    <source>
        <strain evidence="5 6">NBRC 105367</strain>
    </source>
</reference>
<dbReference type="Gene3D" id="3.40.50.2300">
    <property type="match status" value="2"/>
</dbReference>
<dbReference type="InterPro" id="IPR028081">
    <property type="entry name" value="Leu-bd"/>
</dbReference>
<dbReference type="RefSeq" id="WP_269476259.1">
    <property type="nucleotide sequence ID" value="NZ_AP022871.1"/>
</dbReference>
<dbReference type="PANTHER" id="PTHR30483">
    <property type="entry name" value="LEUCINE-SPECIFIC-BINDING PROTEIN"/>
    <property type="match status" value="1"/>
</dbReference>
<dbReference type="KEGG" id="psuu:Psuf_010660"/>
<evidence type="ECO:0000256" key="1">
    <source>
        <dbReference type="ARBA" id="ARBA00010062"/>
    </source>
</evidence>
<evidence type="ECO:0000256" key="2">
    <source>
        <dbReference type="ARBA" id="ARBA00022729"/>
    </source>
</evidence>
<evidence type="ECO:0000313" key="6">
    <source>
        <dbReference type="Proteomes" id="UP000503011"/>
    </source>
</evidence>
<keyword evidence="2 3" id="KW-0732">Signal</keyword>
<organism evidence="5 6">
    <name type="scientific">Phytohabitans suffuscus</name>
    <dbReference type="NCBI Taxonomy" id="624315"/>
    <lineage>
        <taxon>Bacteria</taxon>
        <taxon>Bacillati</taxon>
        <taxon>Actinomycetota</taxon>
        <taxon>Actinomycetes</taxon>
        <taxon>Micromonosporales</taxon>
        <taxon>Micromonosporaceae</taxon>
    </lineage>
</organism>
<dbReference type="AlphaFoldDB" id="A0A6F8YCJ5"/>
<proteinExistence type="inferred from homology"/>
<evidence type="ECO:0000256" key="3">
    <source>
        <dbReference type="SAM" id="SignalP"/>
    </source>
</evidence>
<protein>
    <recommendedName>
        <fullName evidence="4">Leucine-binding protein domain-containing protein</fullName>
    </recommendedName>
</protein>
<sequence>MRHSFSKLAAAGAAAALLLTACSADDGAAGGDSNGKPINLAIVYGITGAYSGTGGVYMKGFNAAVDDINARGGIAGRKIKVNLIDDKSDITFAVSQITQLLHGKDKPDVVVPGGVSTETLGMLPVVSDAELFSVSVASSVAANDPSKYPNHFGVSSTQANQLAPIGKSMAAKGVKKLAVLAGADAFGDTNVTGIKAVAEANGISIVATERPDPKALNFDVAFQRLAATKPDAIYADFAAFDAIGRAFTSRLTVGATDIPYYAGTASASTVPTTLTDKKALVNCELPEFASMVRQSPAPTYFTPLLNAFKGNPGSAYSGALGYDTVQLIALAIERTNGDTEAAKLTRALIGQPVPANRLALYPEGYSLSDSDHFPKPTEKTFKAIPCDSSIVDGLWVPSAQS</sequence>
<dbReference type="PROSITE" id="PS51257">
    <property type="entry name" value="PROKAR_LIPOPROTEIN"/>
    <property type="match status" value="1"/>
</dbReference>
<dbReference type="PANTHER" id="PTHR30483:SF6">
    <property type="entry name" value="PERIPLASMIC BINDING PROTEIN OF ABC TRANSPORTER FOR NATURAL AMINO ACIDS"/>
    <property type="match status" value="1"/>
</dbReference>
<dbReference type="SUPFAM" id="SSF53822">
    <property type="entry name" value="Periplasmic binding protein-like I"/>
    <property type="match status" value="1"/>
</dbReference>
<evidence type="ECO:0000259" key="4">
    <source>
        <dbReference type="Pfam" id="PF13458"/>
    </source>
</evidence>
<feature type="signal peptide" evidence="3">
    <location>
        <begin position="1"/>
        <end position="24"/>
    </location>
</feature>
<dbReference type="EMBL" id="AP022871">
    <property type="protein sequence ID" value="BCB83753.1"/>
    <property type="molecule type" value="Genomic_DNA"/>
</dbReference>
<feature type="domain" description="Leucine-binding protein" evidence="4">
    <location>
        <begin position="37"/>
        <end position="354"/>
    </location>
</feature>
<comment type="similarity">
    <text evidence="1">Belongs to the leucine-binding protein family.</text>
</comment>
<dbReference type="Pfam" id="PF13458">
    <property type="entry name" value="Peripla_BP_6"/>
    <property type="match status" value="1"/>
</dbReference>
<dbReference type="Proteomes" id="UP000503011">
    <property type="component" value="Chromosome"/>
</dbReference>
<accession>A0A6F8YCJ5</accession>
<gene>
    <name evidence="5" type="ORF">Psuf_010660</name>
</gene>